<keyword evidence="6 10" id="KW-0630">Potassium</keyword>
<dbReference type="PANTHER" id="PTHR31064:SF30">
    <property type="entry name" value="HIGH-AFFINITY POTASSIUM TRANSPORT PROTEIN-RELATED"/>
    <property type="match status" value="1"/>
</dbReference>
<keyword evidence="4 10" id="KW-0633">Potassium transport</keyword>
<feature type="compositionally biased region" description="Polar residues" evidence="11">
    <location>
        <begin position="177"/>
        <end position="197"/>
    </location>
</feature>
<evidence type="ECO:0000256" key="2">
    <source>
        <dbReference type="ARBA" id="ARBA00009137"/>
    </source>
</evidence>
<dbReference type="GO" id="GO:0005886">
    <property type="term" value="C:plasma membrane"/>
    <property type="evidence" value="ECO:0007669"/>
    <property type="project" value="InterPro"/>
</dbReference>
<dbReference type="GO" id="GO:0140107">
    <property type="term" value="F:high-affinity potassium ion transmembrane transporter activity"/>
    <property type="evidence" value="ECO:0007669"/>
    <property type="project" value="TreeGrafter"/>
</dbReference>
<evidence type="ECO:0000256" key="1">
    <source>
        <dbReference type="ARBA" id="ARBA00004141"/>
    </source>
</evidence>
<accession>A0AAN6RTC4</accession>
<reference evidence="12" key="2">
    <citation type="submission" date="2023-05" db="EMBL/GenBank/DDBJ databases">
        <authorList>
            <consortium name="Lawrence Berkeley National Laboratory"/>
            <person name="Steindorff A."/>
            <person name="Hensen N."/>
            <person name="Bonometti L."/>
            <person name="Westerberg I."/>
            <person name="Brannstrom I.O."/>
            <person name="Guillou S."/>
            <person name="Cros-Aarteil S."/>
            <person name="Calhoun S."/>
            <person name="Haridas S."/>
            <person name="Kuo A."/>
            <person name="Mondo S."/>
            <person name="Pangilinan J."/>
            <person name="Riley R."/>
            <person name="Labutti K."/>
            <person name="Andreopoulos B."/>
            <person name="Lipzen A."/>
            <person name="Chen C."/>
            <person name="Yanf M."/>
            <person name="Daum C."/>
            <person name="Ng V."/>
            <person name="Clum A."/>
            <person name="Ohm R."/>
            <person name="Martin F."/>
            <person name="Silar P."/>
            <person name="Natvig D."/>
            <person name="Lalanne C."/>
            <person name="Gautier V."/>
            <person name="Ament-Velasquez S.L."/>
            <person name="Kruys A."/>
            <person name="Hutchinson M.I."/>
            <person name="Powell A.J."/>
            <person name="Barry K."/>
            <person name="Miller A.N."/>
            <person name="Grigoriev I.V."/>
            <person name="Debuchy R."/>
            <person name="Gladieux P."/>
            <person name="Thoren M.H."/>
            <person name="Johannesson H."/>
        </authorList>
    </citation>
    <scope>NUCLEOTIDE SEQUENCE</scope>
    <source>
        <strain evidence="12">CBS 103.79</strain>
    </source>
</reference>
<feature type="region of interest" description="Disordered" evidence="11">
    <location>
        <begin position="789"/>
        <end position="809"/>
    </location>
</feature>
<dbReference type="NCBIfam" id="TIGR00934">
    <property type="entry name" value="2a38euk"/>
    <property type="match status" value="1"/>
</dbReference>
<keyword evidence="13" id="KW-1185">Reference proteome</keyword>
<feature type="compositionally biased region" description="Basic residues" evidence="11">
    <location>
        <begin position="127"/>
        <end position="138"/>
    </location>
</feature>
<keyword evidence="9 10" id="KW-0472">Membrane</keyword>
<dbReference type="AlphaFoldDB" id="A0AAN6RTC4"/>
<comment type="caution">
    <text evidence="12">The sequence shown here is derived from an EMBL/GenBank/DDBJ whole genome shotgun (WGS) entry which is preliminary data.</text>
</comment>
<feature type="compositionally biased region" description="Basic and acidic residues" evidence="11">
    <location>
        <begin position="139"/>
        <end position="148"/>
    </location>
</feature>
<dbReference type="PANTHER" id="PTHR31064">
    <property type="entry name" value="POTASSIUM TRANSPORT PROTEIN DDB_G0292412-RELATED"/>
    <property type="match status" value="1"/>
</dbReference>
<comment type="similarity">
    <text evidence="2 10">Belongs to the TrkH potassium transport family.</text>
</comment>
<feature type="compositionally biased region" description="Basic and acidic residues" evidence="11">
    <location>
        <begin position="204"/>
        <end position="213"/>
    </location>
</feature>
<feature type="transmembrane region" description="Helical" evidence="10">
    <location>
        <begin position="627"/>
        <end position="644"/>
    </location>
</feature>
<reference evidence="12" key="1">
    <citation type="journal article" date="2023" name="Mol. Phylogenet. Evol.">
        <title>Genome-scale phylogeny and comparative genomics of the fungal order Sordariales.</title>
        <authorList>
            <person name="Hensen N."/>
            <person name="Bonometti L."/>
            <person name="Westerberg I."/>
            <person name="Brannstrom I.O."/>
            <person name="Guillou S."/>
            <person name="Cros-Aarteil S."/>
            <person name="Calhoun S."/>
            <person name="Haridas S."/>
            <person name="Kuo A."/>
            <person name="Mondo S."/>
            <person name="Pangilinan J."/>
            <person name="Riley R."/>
            <person name="LaButti K."/>
            <person name="Andreopoulos B."/>
            <person name="Lipzen A."/>
            <person name="Chen C."/>
            <person name="Yan M."/>
            <person name="Daum C."/>
            <person name="Ng V."/>
            <person name="Clum A."/>
            <person name="Steindorff A."/>
            <person name="Ohm R.A."/>
            <person name="Martin F."/>
            <person name="Silar P."/>
            <person name="Natvig D.O."/>
            <person name="Lalanne C."/>
            <person name="Gautier V."/>
            <person name="Ament-Velasquez S.L."/>
            <person name="Kruys A."/>
            <person name="Hutchinson M.I."/>
            <person name="Powell A.J."/>
            <person name="Barry K."/>
            <person name="Miller A.N."/>
            <person name="Grigoriev I.V."/>
            <person name="Debuchy R."/>
            <person name="Gladieux P."/>
            <person name="Hiltunen Thoren M."/>
            <person name="Johannesson H."/>
        </authorList>
    </citation>
    <scope>NUCLEOTIDE SEQUENCE</scope>
    <source>
        <strain evidence="12">CBS 103.79</strain>
    </source>
</reference>
<protein>
    <recommendedName>
        <fullName evidence="10">Potassium transport protein</fullName>
    </recommendedName>
</protein>
<evidence type="ECO:0000256" key="5">
    <source>
        <dbReference type="ARBA" id="ARBA00022692"/>
    </source>
</evidence>
<dbReference type="GO" id="GO:1990573">
    <property type="term" value="P:potassium ion import across plasma membrane"/>
    <property type="evidence" value="ECO:0007669"/>
    <property type="project" value="TreeGrafter"/>
</dbReference>
<evidence type="ECO:0000313" key="12">
    <source>
        <dbReference type="EMBL" id="KAK3901401.1"/>
    </source>
</evidence>
<sequence length="895" mass="99516">MDVFKEHVVGQLKALQPSFLAKKPHFNFISAHYFYIISLVIVGSVIVFGAGKGNLAYIDALFFASCASTQAGLNTVDINTLNTFQQIIFYLWPMMTNPITINSFVVFLRLYWFEKRFQHVVREARQRRGTISKSKTKPKRDEADVERGVNGRKITVMLNGARSRITNDGILLEDNPPHSSDQQEPSPSGPPSDQSATDVADDSPEPRRPEIKFARTVTKSDGLGEDALKLPPARTDQEHIAILERQRKGDDEVLRIPNPRDVERGMAPRRVEAGDAEEPDALSPRDGAFNLGPGTEAETVAPENRQQAITIEEPDRRKLQQSESDEIIDEAKAVAHTFGFLKLRRPRFMSKTNKTLHSRANELGGAMSKGKRRQSLQTLRTAFTREQVEGTPYLSWEPTIGRNSAFPDLTEEQREELGGIEYRSLKTLALILVGYFWIYSAIGVVGLVPWILNQEHYGQIVDAAGVSRTWWAFFTSSSAFMDLGFTLTPDSMVSFGTAVWPLLLLSFLIVIGNTGFPVMLRFIIWVMSYIVPVSTGLYEELRFLLDHPRRCFTLLFPSGATWWLFWLLVIMNGLDVMFFIVLDLGSGPVVDLPAGLKVLNGFFEAVSTRTAGFAVVNLAQLHPAVQFSYMVMMYISVFPIAISVRRTNVYEEKCLGVYNSNDIDDAQGQSDLSYVGSHLRRQLSFDLWYIVLGFFIITIAEGTKLMANDFSMFAVLFEVVSAYGTVGMSLGYPTVNASLCSQFSVVGKLVLIAMMIRGRHRGLPYGLDRAILLPSESLNATEAADADARMARHQSHTSATGPRASSLRRHKSITGDHGNILTSLLHPGPAVPVDPPVQDLYRRSMDRAGGVEDAEPYATRVSSRRTEPAGPGVVRRFDPVVYGQRPRTAAGEGGE</sequence>
<dbReference type="GO" id="GO:0030007">
    <property type="term" value="P:intracellular potassium ion homeostasis"/>
    <property type="evidence" value="ECO:0007669"/>
    <property type="project" value="UniProtKB-UniRule"/>
</dbReference>
<feature type="compositionally biased region" description="Basic and acidic residues" evidence="11">
    <location>
        <begin position="235"/>
        <end position="273"/>
    </location>
</feature>
<keyword evidence="5 10" id="KW-0812">Transmembrane</keyword>
<feature type="transmembrane region" description="Helical" evidence="10">
    <location>
        <begin position="428"/>
        <end position="450"/>
    </location>
</feature>
<evidence type="ECO:0000256" key="11">
    <source>
        <dbReference type="SAM" id="MobiDB-lite"/>
    </source>
</evidence>
<feature type="transmembrane region" description="Helical" evidence="10">
    <location>
        <begin position="495"/>
        <end position="516"/>
    </location>
</feature>
<dbReference type="PIRSF" id="PIRSF002450">
    <property type="entry name" value="K+_transpter_TRK"/>
    <property type="match status" value="1"/>
</dbReference>
<organism evidence="12 13">
    <name type="scientific">Staphylotrichum tortipilum</name>
    <dbReference type="NCBI Taxonomy" id="2831512"/>
    <lineage>
        <taxon>Eukaryota</taxon>
        <taxon>Fungi</taxon>
        <taxon>Dikarya</taxon>
        <taxon>Ascomycota</taxon>
        <taxon>Pezizomycotina</taxon>
        <taxon>Sordariomycetes</taxon>
        <taxon>Sordariomycetidae</taxon>
        <taxon>Sordariales</taxon>
        <taxon>Chaetomiaceae</taxon>
        <taxon>Staphylotrichum</taxon>
    </lineage>
</organism>
<evidence type="ECO:0000313" key="13">
    <source>
        <dbReference type="Proteomes" id="UP001303889"/>
    </source>
</evidence>
<dbReference type="EMBL" id="MU855582">
    <property type="protein sequence ID" value="KAK3901401.1"/>
    <property type="molecule type" value="Genomic_DNA"/>
</dbReference>
<feature type="region of interest" description="Disordered" evidence="11">
    <location>
        <begin position="847"/>
        <end position="895"/>
    </location>
</feature>
<feature type="region of interest" description="Disordered" evidence="11">
    <location>
        <begin position="127"/>
        <end position="148"/>
    </location>
</feature>
<keyword evidence="7 10" id="KW-1133">Transmembrane helix</keyword>
<evidence type="ECO:0000256" key="7">
    <source>
        <dbReference type="ARBA" id="ARBA00022989"/>
    </source>
</evidence>
<evidence type="ECO:0000256" key="3">
    <source>
        <dbReference type="ARBA" id="ARBA00022448"/>
    </source>
</evidence>
<feature type="transmembrane region" description="Helical" evidence="10">
    <location>
        <begin position="687"/>
        <end position="707"/>
    </location>
</feature>
<evidence type="ECO:0000256" key="4">
    <source>
        <dbReference type="ARBA" id="ARBA00022538"/>
    </source>
</evidence>
<evidence type="ECO:0000256" key="9">
    <source>
        <dbReference type="ARBA" id="ARBA00023136"/>
    </source>
</evidence>
<dbReference type="InterPro" id="IPR004773">
    <property type="entry name" value="K/Na_transp_Trk1/HKT1"/>
</dbReference>
<dbReference type="InterPro" id="IPR003445">
    <property type="entry name" value="Cat_transpt"/>
</dbReference>
<gene>
    <name evidence="12" type="ORF">C8A05DRAFT_16417</name>
</gene>
<keyword evidence="3 10" id="KW-0813">Transport</keyword>
<evidence type="ECO:0000256" key="8">
    <source>
        <dbReference type="ARBA" id="ARBA00023065"/>
    </source>
</evidence>
<evidence type="ECO:0000256" key="6">
    <source>
        <dbReference type="ARBA" id="ARBA00022958"/>
    </source>
</evidence>
<name>A0AAN6RTC4_9PEZI</name>
<proteinExistence type="inferred from homology"/>
<feature type="transmembrane region" description="Helical" evidence="10">
    <location>
        <begin position="87"/>
        <end position="112"/>
    </location>
</feature>
<comment type="subcellular location">
    <subcellularLocation>
        <location evidence="1">Membrane</location>
        <topology evidence="1">Multi-pass membrane protein</topology>
    </subcellularLocation>
</comment>
<feature type="transmembrane region" description="Helical" evidence="10">
    <location>
        <begin position="735"/>
        <end position="756"/>
    </location>
</feature>
<feature type="transmembrane region" description="Helical" evidence="10">
    <location>
        <begin position="562"/>
        <end position="582"/>
    </location>
</feature>
<dbReference type="Pfam" id="PF02386">
    <property type="entry name" value="TrkH"/>
    <property type="match status" value="1"/>
</dbReference>
<dbReference type="InterPro" id="IPR015958">
    <property type="entry name" value="Trk1_fungi"/>
</dbReference>
<evidence type="ECO:0000256" key="10">
    <source>
        <dbReference type="PIRNR" id="PIRNR002450"/>
    </source>
</evidence>
<feature type="region of interest" description="Disordered" evidence="11">
    <location>
        <begin position="166"/>
        <end position="303"/>
    </location>
</feature>
<dbReference type="InterPro" id="IPR051143">
    <property type="entry name" value="TrkH_K-transport"/>
</dbReference>
<keyword evidence="8 10" id="KW-0406">Ion transport</keyword>
<dbReference type="Proteomes" id="UP001303889">
    <property type="component" value="Unassembled WGS sequence"/>
</dbReference>
<feature type="transmembrane region" description="Helical" evidence="10">
    <location>
        <begin position="32"/>
        <end position="51"/>
    </location>
</feature>